<dbReference type="EMBL" id="JAIWYP010000003">
    <property type="protein sequence ID" value="KAH3854294.1"/>
    <property type="molecule type" value="Genomic_DNA"/>
</dbReference>
<proteinExistence type="predicted"/>
<reference evidence="1" key="1">
    <citation type="journal article" date="2019" name="bioRxiv">
        <title>The Genome of the Zebra Mussel, Dreissena polymorpha: A Resource for Invasive Species Research.</title>
        <authorList>
            <person name="McCartney M.A."/>
            <person name="Auch B."/>
            <person name="Kono T."/>
            <person name="Mallez S."/>
            <person name="Zhang Y."/>
            <person name="Obille A."/>
            <person name="Becker A."/>
            <person name="Abrahante J.E."/>
            <person name="Garbe J."/>
            <person name="Badalamenti J.P."/>
            <person name="Herman A."/>
            <person name="Mangelson H."/>
            <person name="Liachko I."/>
            <person name="Sullivan S."/>
            <person name="Sone E.D."/>
            <person name="Koren S."/>
            <person name="Silverstein K.A.T."/>
            <person name="Beckman K.B."/>
            <person name="Gohl D.M."/>
        </authorList>
    </citation>
    <scope>NUCLEOTIDE SEQUENCE</scope>
    <source>
        <strain evidence="1">Duluth1</strain>
        <tissue evidence="1">Whole animal</tissue>
    </source>
</reference>
<evidence type="ECO:0000313" key="2">
    <source>
        <dbReference type="Proteomes" id="UP000828390"/>
    </source>
</evidence>
<accession>A0A9D4R455</accession>
<feature type="non-terminal residue" evidence="1">
    <location>
        <position position="56"/>
    </location>
</feature>
<protein>
    <submittedName>
        <fullName evidence="1">Uncharacterized protein</fullName>
    </submittedName>
</protein>
<organism evidence="1 2">
    <name type="scientific">Dreissena polymorpha</name>
    <name type="common">Zebra mussel</name>
    <name type="synonym">Mytilus polymorpha</name>
    <dbReference type="NCBI Taxonomy" id="45954"/>
    <lineage>
        <taxon>Eukaryota</taxon>
        <taxon>Metazoa</taxon>
        <taxon>Spiralia</taxon>
        <taxon>Lophotrochozoa</taxon>
        <taxon>Mollusca</taxon>
        <taxon>Bivalvia</taxon>
        <taxon>Autobranchia</taxon>
        <taxon>Heteroconchia</taxon>
        <taxon>Euheterodonta</taxon>
        <taxon>Imparidentia</taxon>
        <taxon>Neoheterodontei</taxon>
        <taxon>Myida</taxon>
        <taxon>Dreissenoidea</taxon>
        <taxon>Dreissenidae</taxon>
        <taxon>Dreissena</taxon>
    </lineage>
</organism>
<name>A0A9D4R455_DREPO</name>
<dbReference type="AlphaFoldDB" id="A0A9D4R455"/>
<dbReference type="Proteomes" id="UP000828390">
    <property type="component" value="Unassembled WGS sequence"/>
</dbReference>
<evidence type="ECO:0000313" key="1">
    <source>
        <dbReference type="EMBL" id="KAH3854294.1"/>
    </source>
</evidence>
<gene>
    <name evidence="1" type="ORF">DPMN_096831</name>
</gene>
<keyword evidence="2" id="KW-1185">Reference proteome</keyword>
<reference evidence="1" key="2">
    <citation type="submission" date="2020-11" db="EMBL/GenBank/DDBJ databases">
        <authorList>
            <person name="McCartney M.A."/>
            <person name="Auch B."/>
            <person name="Kono T."/>
            <person name="Mallez S."/>
            <person name="Becker A."/>
            <person name="Gohl D.M."/>
            <person name="Silverstein K.A.T."/>
            <person name="Koren S."/>
            <person name="Bechman K.B."/>
            <person name="Herman A."/>
            <person name="Abrahante J.E."/>
            <person name="Garbe J."/>
        </authorList>
    </citation>
    <scope>NUCLEOTIDE SEQUENCE</scope>
    <source>
        <strain evidence="1">Duluth1</strain>
        <tissue evidence="1">Whole animal</tissue>
    </source>
</reference>
<sequence length="56" mass="6621">MLNNVAQSRKTYWNVRDYLENGKCRMATDVDNPGNKQEYLNSDRVFQKKTMHACTH</sequence>
<comment type="caution">
    <text evidence="1">The sequence shown here is derived from an EMBL/GenBank/DDBJ whole genome shotgun (WGS) entry which is preliminary data.</text>
</comment>